<evidence type="ECO:0000313" key="8">
    <source>
        <dbReference type="EMBL" id="AYQ55443.1"/>
    </source>
</evidence>
<dbReference type="NCBIfam" id="TIGR00427">
    <property type="entry name" value="NAAT family transporter"/>
    <property type="match status" value="1"/>
</dbReference>
<keyword evidence="3" id="KW-1003">Cell membrane</keyword>
<keyword evidence="4 7" id="KW-0812">Transmembrane</keyword>
<keyword evidence="5 7" id="KW-1133">Transmembrane helix</keyword>
<sequence>MDPASLLTVAVSLFFILDPFASLPVFMSVTKGLDGDTVRSYADRAALVAAALLVVFIFAGPYLMDVFGITMDSFRVAGGIMLLLMAVDLVFDLSQSKKSESGAPWVIVATPILTGPGVITQAILLTDSYDILTVAVAGLAALGVTWFILRCSERIMKAVGTDAIGILSRVIGLLIAAMGIEYIFVGTFNWIDAHELIGGILTS</sequence>
<evidence type="ECO:0000256" key="6">
    <source>
        <dbReference type="ARBA" id="ARBA00023136"/>
    </source>
</evidence>
<feature type="transmembrane region" description="Helical" evidence="7">
    <location>
        <begin position="103"/>
        <end position="125"/>
    </location>
</feature>
<dbReference type="Pfam" id="PF01914">
    <property type="entry name" value="MarC"/>
    <property type="match status" value="1"/>
</dbReference>
<keyword evidence="6 7" id="KW-0472">Membrane</keyword>
<dbReference type="EMBL" id="CP017686">
    <property type="protein sequence ID" value="AYQ55443.1"/>
    <property type="molecule type" value="Genomic_DNA"/>
</dbReference>
<comment type="subcellular location">
    <subcellularLocation>
        <location evidence="1 7">Cell membrane</location>
        <topology evidence="1 7">Multi-pass membrane protein</topology>
    </subcellularLocation>
</comment>
<dbReference type="PANTHER" id="PTHR33508">
    <property type="entry name" value="UPF0056 MEMBRANE PROTEIN YHCE"/>
    <property type="match status" value="1"/>
</dbReference>
<evidence type="ECO:0000256" key="2">
    <source>
        <dbReference type="ARBA" id="ARBA00009784"/>
    </source>
</evidence>
<dbReference type="AlphaFoldDB" id="A0A3G3IHW1"/>
<evidence type="ECO:0000313" key="9">
    <source>
        <dbReference type="Proteomes" id="UP000273278"/>
    </source>
</evidence>
<name>A0A3G3IHW1_9ARCH</name>
<evidence type="ECO:0000256" key="5">
    <source>
        <dbReference type="ARBA" id="ARBA00022989"/>
    </source>
</evidence>
<accession>A0A3G3IHW1</accession>
<dbReference type="PANTHER" id="PTHR33508:SF1">
    <property type="entry name" value="UPF0056 MEMBRANE PROTEIN YHCE"/>
    <property type="match status" value="1"/>
</dbReference>
<evidence type="ECO:0000256" key="7">
    <source>
        <dbReference type="RuleBase" id="RU362048"/>
    </source>
</evidence>
<dbReference type="InterPro" id="IPR002771">
    <property type="entry name" value="Multi_antbiot-R_MarC"/>
</dbReference>
<feature type="transmembrane region" description="Helical" evidence="7">
    <location>
        <begin position="131"/>
        <end position="149"/>
    </location>
</feature>
<dbReference type="Proteomes" id="UP000273278">
    <property type="component" value="Chromosome"/>
</dbReference>
<feature type="transmembrane region" description="Helical" evidence="7">
    <location>
        <begin position="74"/>
        <end position="91"/>
    </location>
</feature>
<evidence type="ECO:0000256" key="4">
    <source>
        <dbReference type="ARBA" id="ARBA00022692"/>
    </source>
</evidence>
<protein>
    <recommendedName>
        <fullName evidence="7">UPF0056 membrane protein</fullName>
    </recommendedName>
</protein>
<feature type="transmembrane region" description="Helical" evidence="7">
    <location>
        <begin position="170"/>
        <end position="191"/>
    </location>
</feature>
<dbReference type="GeneID" id="41322096"/>
<gene>
    <name evidence="8" type="ORF">BKD89_06490</name>
</gene>
<feature type="transmembrane region" description="Helical" evidence="7">
    <location>
        <begin position="41"/>
        <end position="62"/>
    </location>
</feature>
<reference evidence="8 9" key="1">
    <citation type="submission" date="2016-10" db="EMBL/GenBank/DDBJ databases">
        <title>Complete genome of the TMA-utilizing, human hosted archaeon Methanomethylophilus alvus Gen. nov, sp. nov., strain Mx-05, derived from a pure culture.</title>
        <authorList>
            <person name="Brugere J.-F."/>
            <person name="Ben Hania W."/>
            <person name="Chaudhary P.P."/>
            <person name="Gaci N."/>
            <person name="Borrel G."/>
            <person name="Cao Van Tuat L."/>
            <person name="Fardeau M.-L."/>
            <person name="Harris H.M.B."/>
            <person name="O'Toole P.W."/>
            <person name="Ollivier B."/>
        </authorList>
    </citation>
    <scope>NUCLEOTIDE SEQUENCE [LARGE SCALE GENOMIC DNA]</scope>
    <source>
        <strain evidence="8 9">Mx-05</strain>
    </source>
</reference>
<dbReference type="GO" id="GO:0005886">
    <property type="term" value="C:plasma membrane"/>
    <property type="evidence" value="ECO:0007669"/>
    <property type="project" value="UniProtKB-SubCell"/>
</dbReference>
<evidence type="ECO:0000256" key="1">
    <source>
        <dbReference type="ARBA" id="ARBA00004651"/>
    </source>
</evidence>
<feature type="transmembrane region" description="Helical" evidence="7">
    <location>
        <begin position="6"/>
        <end position="29"/>
    </location>
</feature>
<organism evidence="8 9">
    <name type="scientific">Methanomethylophilus alvi</name>
    <dbReference type="NCBI Taxonomy" id="1291540"/>
    <lineage>
        <taxon>Archaea</taxon>
        <taxon>Methanobacteriati</taxon>
        <taxon>Thermoplasmatota</taxon>
        <taxon>Thermoplasmata</taxon>
        <taxon>Methanomassiliicoccales</taxon>
        <taxon>Methanomethylophilaceae</taxon>
        <taxon>Methanomethylophilus</taxon>
    </lineage>
</organism>
<proteinExistence type="inferred from homology"/>
<evidence type="ECO:0000256" key="3">
    <source>
        <dbReference type="ARBA" id="ARBA00022475"/>
    </source>
</evidence>
<dbReference type="RefSeq" id="WP_015505213.1">
    <property type="nucleotide sequence ID" value="NZ_CP017686.1"/>
</dbReference>
<comment type="similarity">
    <text evidence="2 7">Belongs to the UPF0056 (MarC) family.</text>
</comment>
<dbReference type="OMA" id="IMDPPGI"/>